<keyword evidence="3 13" id="KW-0540">Nuclease</keyword>
<dbReference type="InterPro" id="IPR028629">
    <property type="entry name" value="Cas9"/>
</dbReference>
<keyword evidence="6 13" id="KW-0378">Hydrolase</keyword>
<comment type="caution">
    <text evidence="13">Lacks conserved residue(s) required for the propagation of feature annotation.</text>
</comment>
<keyword evidence="9 13" id="KW-0051">Antiviral defense</keyword>
<dbReference type="InterPro" id="IPR003615">
    <property type="entry name" value="HNH_nuc"/>
</dbReference>
<dbReference type="GO" id="GO:0051607">
    <property type="term" value="P:defense response to virus"/>
    <property type="evidence" value="ECO:0007669"/>
    <property type="project" value="UniProtKB-UniRule"/>
</dbReference>
<evidence type="ECO:0000256" key="10">
    <source>
        <dbReference type="ARBA" id="ARBA00023125"/>
    </source>
</evidence>
<dbReference type="Pfam" id="PF13395">
    <property type="entry name" value="HNH_4"/>
    <property type="match status" value="1"/>
</dbReference>
<comment type="subunit">
    <text evidence="12 13">Monomer. Binds crRNA and tracrRNA.</text>
</comment>
<dbReference type="Pfam" id="PF22702">
    <property type="entry name" value="Cas9_RuvC"/>
    <property type="match status" value="1"/>
</dbReference>
<evidence type="ECO:0000259" key="14">
    <source>
        <dbReference type="PROSITE" id="PS51749"/>
    </source>
</evidence>
<dbReference type="HAMAP" id="MF_01480">
    <property type="entry name" value="Cas9"/>
    <property type="match status" value="1"/>
</dbReference>
<keyword evidence="7" id="KW-0460">Magnesium</keyword>
<keyword evidence="4" id="KW-0479">Metal-binding</keyword>
<dbReference type="InterPro" id="IPR032239">
    <property type="entry name" value="Cas9-BH"/>
</dbReference>
<dbReference type="InterPro" id="IPR032237">
    <property type="entry name" value="Cas9_PI"/>
</dbReference>
<evidence type="ECO:0000256" key="1">
    <source>
        <dbReference type="ARBA" id="ARBA00001946"/>
    </source>
</evidence>
<dbReference type="EMBL" id="CP043939">
    <property type="protein sequence ID" value="QER66633.1"/>
    <property type="molecule type" value="Genomic_DNA"/>
</dbReference>
<dbReference type="EC" id="3.1.-.-" evidence="13"/>
<dbReference type="Proteomes" id="UP000325295">
    <property type="component" value="Chromosome"/>
</dbReference>
<feature type="domain" description="HNH Cas9-type" evidence="14">
    <location>
        <begin position="777"/>
        <end position="932"/>
    </location>
</feature>
<gene>
    <name evidence="13 15" type="primary">cas9</name>
    <name evidence="15" type="ORF">F0161_01270</name>
</gene>
<evidence type="ECO:0000256" key="9">
    <source>
        <dbReference type="ARBA" id="ARBA00023118"/>
    </source>
</evidence>
<dbReference type="GO" id="GO:0003677">
    <property type="term" value="F:DNA binding"/>
    <property type="evidence" value="ECO:0007669"/>
    <property type="project" value="UniProtKB-UniRule"/>
</dbReference>
<keyword evidence="10 13" id="KW-0238">DNA-binding</keyword>
<organism evidence="15 16">
    <name type="scientific">Paucilactobacillus nenjiangensis</name>
    <dbReference type="NCBI Taxonomy" id="1296540"/>
    <lineage>
        <taxon>Bacteria</taxon>
        <taxon>Bacillati</taxon>
        <taxon>Bacillota</taxon>
        <taxon>Bacilli</taxon>
        <taxon>Lactobacillales</taxon>
        <taxon>Lactobacillaceae</taxon>
        <taxon>Paucilactobacillus</taxon>
    </lineage>
</organism>
<protein>
    <recommendedName>
        <fullName evidence="13">CRISPR-associated endonuclease Cas9</fullName>
        <ecNumber evidence="13">3.1.-.-</ecNumber>
    </recommendedName>
</protein>
<proteinExistence type="inferred from homology"/>
<keyword evidence="16" id="KW-1185">Reference proteome</keyword>
<dbReference type="Gene3D" id="3.30.420.10">
    <property type="entry name" value="Ribonuclease H-like superfamily/Ribonuclease H"/>
    <property type="match status" value="1"/>
</dbReference>
<keyword evidence="5 13" id="KW-0255">Endonuclease</keyword>
<evidence type="ECO:0000256" key="8">
    <source>
        <dbReference type="ARBA" id="ARBA00022884"/>
    </source>
</evidence>
<feature type="active site" description="For RuvC-like nuclease domain" evidence="13">
    <location>
        <position position="11"/>
    </location>
</feature>
<dbReference type="GO" id="GO:0003723">
    <property type="term" value="F:RNA binding"/>
    <property type="evidence" value="ECO:0007669"/>
    <property type="project" value="UniProtKB-UniRule"/>
</dbReference>
<name>A0A5P1WZG7_9LACO</name>
<dbReference type="InterPro" id="IPR033114">
    <property type="entry name" value="HNH_CAS9"/>
</dbReference>
<comment type="domain">
    <text evidence="13">Has 2 endonuclease domains. The discontinuous RuvC-like domain cleaves the target DNA noncomplementary to crRNA while the HNH nuclease domain cleaves the target DNA complementary to crRNA.</text>
</comment>
<comment type="cofactor">
    <cofactor evidence="1">
        <name>Mg(2+)</name>
        <dbReference type="ChEBI" id="CHEBI:18420"/>
    </cofactor>
</comment>
<dbReference type="NCBIfam" id="TIGR01865">
    <property type="entry name" value="cas_Csn1"/>
    <property type="match status" value="1"/>
</dbReference>
<evidence type="ECO:0000256" key="2">
    <source>
        <dbReference type="ARBA" id="ARBA00005244"/>
    </source>
</evidence>
<dbReference type="InterPro" id="IPR036397">
    <property type="entry name" value="RNaseH_sf"/>
</dbReference>
<accession>A0A5P1WZG7</accession>
<dbReference type="GO" id="GO:0046872">
    <property type="term" value="F:metal ion binding"/>
    <property type="evidence" value="ECO:0007669"/>
    <property type="project" value="UniProtKB-UniRule"/>
</dbReference>
<dbReference type="GO" id="GO:0004519">
    <property type="term" value="F:endonuclease activity"/>
    <property type="evidence" value="ECO:0007669"/>
    <property type="project" value="UniProtKB-UniRule"/>
</dbReference>
<dbReference type="Pfam" id="PF16592">
    <property type="entry name" value="Cas9_REC"/>
    <property type="match status" value="1"/>
</dbReference>
<evidence type="ECO:0000256" key="7">
    <source>
        <dbReference type="ARBA" id="ARBA00022842"/>
    </source>
</evidence>
<comment type="similarity">
    <text evidence="2">Belongs to the CRISPR-associated protein Cas9 family. Subtype II-A subfamily.</text>
</comment>
<evidence type="ECO:0000256" key="13">
    <source>
        <dbReference type="HAMAP-Rule" id="MF_01480"/>
    </source>
</evidence>
<dbReference type="OrthoDB" id="9757607at2"/>
<dbReference type="InterPro" id="IPR055228">
    <property type="entry name" value="Cas9_RuvC"/>
</dbReference>
<dbReference type="RefSeq" id="WP_150203301.1">
    <property type="nucleotide sequence ID" value="NZ_CP043939.1"/>
</dbReference>
<dbReference type="InterPro" id="IPR032240">
    <property type="entry name" value="Cas9_REC"/>
</dbReference>
<evidence type="ECO:0000256" key="11">
    <source>
        <dbReference type="ARBA" id="ARBA00023211"/>
    </source>
</evidence>
<dbReference type="GO" id="GO:0043571">
    <property type="term" value="P:maintenance of CRISPR repeat elements"/>
    <property type="evidence" value="ECO:0007669"/>
    <property type="project" value="UniProtKB-UniRule"/>
</dbReference>
<dbReference type="Pfam" id="PF16593">
    <property type="entry name" value="Cas9-BH"/>
    <property type="match status" value="1"/>
</dbReference>
<dbReference type="GO" id="GO:0016787">
    <property type="term" value="F:hydrolase activity"/>
    <property type="evidence" value="ECO:0007669"/>
    <property type="project" value="UniProtKB-KW"/>
</dbReference>
<keyword evidence="11" id="KW-0464">Manganese</keyword>
<evidence type="ECO:0000256" key="4">
    <source>
        <dbReference type="ARBA" id="ARBA00022723"/>
    </source>
</evidence>
<sequence length="1358" mass="156793">MAKKNYNIGLDIGTSSIGWAITDDNYNLMHAKGKYGYGTRIYSEGQTAAERRGFRTTRRRLNRRKWRLRLLQDFFEPYILPVDEAFFMRQKQSNIVPQDEKKQYPGSILFDNVTDQDFYNKYPTIYHLRQALMTEDRQFDIREVYLAIHHIVKYRGHFLNSAPVSSFKSGKLDLKRRFNEINEAFKSVYPDLDITFKIDNAEKIKELLLDTNRSRSQRQQEASKLIYEPSADIEVKKTQAGVAKQFLNGVLGLKSRFNLVTNIESDDDAVWQFSLDSDTADDALDTIIAQLDDFAINVVDIINEVHSAVTLAGVVPEGQGLSESMIEKYEEHKADLKQLKAVEKLVDKKSADKLEAAYDKYIHGFNSKPFIKEDFYKAVKDELNKVPGFEAQAIKSRIDVDQFMPKQRSKENGAIPHQLHQQELDRIIANQSKYYDWLGEKVGTEYKLDKLVSFRVPYYVGPMVDTSSNQQKDETRFAWMVRKNPASTEAITPWNFEDLVDKNQSAENFIKRMTTKDTYLLNEDVLPNCSLLYQDFEVYNELNNVRVNGQRFTAEQKQQLHDKLFTIHASVSKKQLHDFLVSQLSYPQDGLTIEGLADEKKVLSNLSTYFDYHKIIPDQLDNLKYRDDIEKIIEWSTIFEDAGIFKTKLAEIDWLSDDQRNELAKKRYRGWGSLSKKMLIGLIDGNGQRIIDILRDGNDNFMMIVNRPEFKKAIFDENNEINEQRNSKYMPEAIDEMYTSPQNKKAIRQVLLVVQDIQNAMGGDAPQKIFIEFARDDQPNAGRSNPRINQVRQIYNNVTDEILSKTVRGELESKKNELNKEKMFLYFLQGGIDVYNGQSINIDNLSAYDVDHILPQSFIKDDSINNKVLVNHEDNLRKGDNVPWNFFRDKMYPTWERMKESGLLSKGKFNSLNLNPDNINKFKAEGFINRQLVETRQIIKLVAQTLNEKLGTDTSIVSVKANLTHDMREFFDFPKNRNVNNYHHAFDAYLSAFVGTYLYRKYPKLQRYFVYGEFKKADNIGKLANFDFLRDLKYSDKVMDKDTGELIADKVQLISNMNKIYDFKKVLVTHEVHANTGAMYDQTLYPAKLDKSLGHKGAKQLIRKKNNKPTELYGGYTGSKDAFMSIVRLKKKDEIYYKVVGIPVRVADSVQQGKKIDIDKLTDYIQTKFTTEKTIKKTGKVTRKVEWFELVMPKVLYSQPIIDGGQQFMLGSSTLPYNNVELYLSKETIKKIAGQKSKYSLEDVYDEIIIALNKYLPLYDTNQFRMKLTAARNKFSSFPEQNIIKNGKVIEVGQANVLEKILIGLHTNSTCLGIKELGIATPLGFMQQSRGIRLSEGAVVKFLSPTGLFEKSIQLKDL</sequence>
<reference evidence="15 16" key="1">
    <citation type="submission" date="2019-09" db="EMBL/GenBank/DDBJ databases">
        <title>Complete Genome Sequence of Lactobacillus nenjiangensis SH-Y15, isolated from sauerkraut.</title>
        <authorList>
            <person name="Yang H."/>
        </authorList>
    </citation>
    <scope>NUCLEOTIDE SEQUENCE [LARGE SCALE GENOMIC DNA]</scope>
    <source>
        <strain evidence="15 16">SH-Y15</strain>
    </source>
</reference>
<dbReference type="KEGG" id="lnn:F0161_01270"/>
<dbReference type="Pfam" id="PF16595">
    <property type="entry name" value="Cas9_PI"/>
    <property type="match status" value="1"/>
</dbReference>
<evidence type="ECO:0000256" key="5">
    <source>
        <dbReference type="ARBA" id="ARBA00022759"/>
    </source>
</evidence>
<dbReference type="PROSITE" id="PS51749">
    <property type="entry name" value="HNH_CAS9"/>
    <property type="match status" value="1"/>
</dbReference>
<comment type="function">
    <text evidence="13">CRISPR (clustered regularly interspaced short palindromic repeat) is an adaptive immune system that provides protection against mobile genetic elements (viruses, transposable elements and conjugative plasmids). CRISPR clusters contain spacers, sequences complementary to antecedent mobile elements, and target invading nucleic acids. CRISPR clusters are transcribed and processed into CRISPR RNA (crRNA). In type II CRISPR systems correct processing of pre-crRNA requires a trans-encoded small RNA (tracrRNA), endogenous ribonuclease 3 (rnc) and this protein. The tracrRNA serves as a guide for ribonuclease 3-aided processing of pre-crRNA. Subsequently Cas9/crRNA/tracrRNA endonucleolytically cleaves linear or circular dsDNA target complementary to the spacer; Cas9 is inactive in the absence of the 2 guide RNAs (gRNA). Cas9 recognizes the protospacer adjacent motif (PAM) in the CRISPR repeat sequences to help distinguish self versus nonself, as targets within the bacterial CRISPR locus do not have PAMs. PAM recognition is also required for catalytic activity.</text>
</comment>
<evidence type="ECO:0000313" key="15">
    <source>
        <dbReference type="EMBL" id="QER66633.1"/>
    </source>
</evidence>
<evidence type="ECO:0000256" key="6">
    <source>
        <dbReference type="ARBA" id="ARBA00022801"/>
    </source>
</evidence>
<keyword evidence="8 13" id="KW-0694">RNA-binding</keyword>
<evidence type="ECO:0000256" key="3">
    <source>
        <dbReference type="ARBA" id="ARBA00022722"/>
    </source>
</evidence>
<evidence type="ECO:0000256" key="12">
    <source>
        <dbReference type="ARBA" id="ARBA00046380"/>
    </source>
</evidence>
<feature type="active site" description="Proton acceptor for HNH nuclease domain" evidence="13">
    <location>
        <position position="852"/>
    </location>
</feature>
<evidence type="ECO:0000313" key="16">
    <source>
        <dbReference type="Proteomes" id="UP000325295"/>
    </source>
</evidence>
<comment type="similarity">
    <text evidence="13">Belongs to the CRISPR-associated Cas9 family.</text>
</comment>